<comment type="caution">
    <text evidence="1">The sequence shown here is derived from an EMBL/GenBank/DDBJ whole genome shotgun (WGS) entry which is preliminary data.</text>
</comment>
<gene>
    <name evidence="1" type="ORF">N3K66_003750</name>
</gene>
<evidence type="ECO:0000313" key="2">
    <source>
        <dbReference type="Proteomes" id="UP001163324"/>
    </source>
</evidence>
<reference evidence="1" key="1">
    <citation type="submission" date="2022-10" db="EMBL/GenBank/DDBJ databases">
        <title>Complete Genome of Trichothecium roseum strain YXFP-22015, a Plant Pathogen Isolated from Citrus.</title>
        <authorList>
            <person name="Wang Y."/>
            <person name="Zhu L."/>
        </authorList>
    </citation>
    <scope>NUCLEOTIDE SEQUENCE</scope>
    <source>
        <strain evidence="1">YXFP-22015</strain>
    </source>
</reference>
<dbReference type="Proteomes" id="UP001163324">
    <property type="component" value="Chromosome 3"/>
</dbReference>
<proteinExistence type="predicted"/>
<name>A0ACC0V6U7_9HYPO</name>
<dbReference type="EMBL" id="CM047942">
    <property type="protein sequence ID" value="KAI9901933.1"/>
    <property type="molecule type" value="Genomic_DNA"/>
</dbReference>
<organism evidence="1 2">
    <name type="scientific">Trichothecium roseum</name>
    <dbReference type="NCBI Taxonomy" id="47278"/>
    <lineage>
        <taxon>Eukaryota</taxon>
        <taxon>Fungi</taxon>
        <taxon>Dikarya</taxon>
        <taxon>Ascomycota</taxon>
        <taxon>Pezizomycotina</taxon>
        <taxon>Sordariomycetes</taxon>
        <taxon>Hypocreomycetidae</taxon>
        <taxon>Hypocreales</taxon>
        <taxon>Hypocreales incertae sedis</taxon>
        <taxon>Trichothecium</taxon>
    </lineage>
</organism>
<sequence>MSTEATRNGGLPVVIIGAGVVGLCLAHGLANAGIPFEVYERDESAISRDQGWAITLHWCLPFLRALVTPQALVDAVEHTQVDPAVGANDTGNFLFLNLATLDVKFRIPPNHRRRVNRERFRQMLLRDERVSSRIRWGKKLFNLAMLDDGNVRATFDDGSETMSQIVVGAEGTKSRTREFVAPETHHNHPLAVKLLGTAVTMTPDQVQPLRAIDPLLFQGCHPETKSFLWVSALDTPATNGSEGTPDEHYRMQLIVSWPILTEQDDPPLESDAERAEEMKRRAAGFHPTLLSAIQAVPSDGTHSVQDVKIQDWPCLPWDNHGGAVTLVGDAAHAMTMYRGEAANHGIMDAYHLVHALKQIYSEGRDKGEVIDSYEAEMRGRTSVAVEWSREACLGAHDYDGLNERSAVLRRRAVKLPEA</sequence>
<keyword evidence="2" id="KW-1185">Reference proteome</keyword>
<evidence type="ECO:0000313" key="1">
    <source>
        <dbReference type="EMBL" id="KAI9901933.1"/>
    </source>
</evidence>
<accession>A0ACC0V6U7</accession>
<protein>
    <submittedName>
        <fullName evidence="1">Uncharacterized protein</fullName>
    </submittedName>
</protein>